<sequence>MWLAHLDRLPTRARTAIWGDQLLDKCCICNTYRETRDHLFLQCGFSEQIWLLVIKILGYNQFLFHTWYAFIDWLDLKDNVSSSTLRRLVAQATIYSIWWERNNRLHNSISMPATATFKKIDRLVWNAILARKERKKFRNLMLLWLK</sequence>
<proteinExistence type="predicted"/>
<feature type="domain" description="Reverse transcriptase zinc-binding" evidence="1">
    <location>
        <begin position="1"/>
        <end position="50"/>
    </location>
</feature>
<dbReference type="EnsemblPlants" id="Bo2g156370.1">
    <property type="protein sequence ID" value="Bo2g156370.1"/>
    <property type="gene ID" value="Bo2g156370"/>
</dbReference>
<accession>A0A0D3AXK1</accession>
<evidence type="ECO:0000313" key="3">
    <source>
        <dbReference type="Proteomes" id="UP000032141"/>
    </source>
</evidence>
<keyword evidence="3" id="KW-1185">Reference proteome</keyword>
<dbReference type="Pfam" id="PF13966">
    <property type="entry name" value="zf-RVT"/>
    <property type="match status" value="1"/>
</dbReference>
<dbReference type="OMA" id="YSIWWER"/>
<dbReference type="Proteomes" id="UP000032141">
    <property type="component" value="Chromosome C2"/>
</dbReference>
<dbReference type="InterPro" id="IPR026960">
    <property type="entry name" value="RVT-Znf"/>
</dbReference>
<dbReference type="HOGENOM" id="CLU_000680_19_1_1"/>
<name>A0A0D3AXK1_BRAOL</name>
<reference evidence="2 3" key="1">
    <citation type="journal article" date="2014" name="Genome Biol.">
        <title>Transcriptome and methylome profiling reveals relics of genome dominance in the mesopolyploid Brassica oleracea.</title>
        <authorList>
            <person name="Parkin I.A."/>
            <person name="Koh C."/>
            <person name="Tang H."/>
            <person name="Robinson S.J."/>
            <person name="Kagale S."/>
            <person name="Clarke W.E."/>
            <person name="Town C.D."/>
            <person name="Nixon J."/>
            <person name="Krishnakumar V."/>
            <person name="Bidwell S.L."/>
            <person name="Denoeud F."/>
            <person name="Belcram H."/>
            <person name="Links M.G."/>
            <person name="Just J."/>
            <person name="Clarke C."/>
            <person name="Bender T."/>
            <person name="Huebert T."/>
            <person name="Mason A.S."/>
            <person name="Pires J.C."/>
            <person name="Barker G."/>
            <person name="Moore J."/>
            <person name="Walley P.G."/>
            <person name="Manoli S."/>
            <person name="Batley J."/>
            <person name="Edwards D."/>
            <person name="Nelson M.N."/>
            <person name="Wang X."/>
            <person name="Paterson A.H."/>
            <person name="King G."/>
            <person name="Bancroft I."/>
            <person name="Chalhoub B."/>
            <person name="Sharpe A.G."/>
        </authorList>
    </citation>
    <scope>NUCLEOTIDE SEQUENCE</scope>
    <source>
        <strain evidence="2 3">cv. TO1000</strain>
    </source>
</reference>
<dbReference type="Gramene" id="Bo2g156370.1">
    <property type="protein sequence ID" value="Bo2g156370.1"/>
    <property type="gene ID" value="Bo2g156370"/>
</dbReference>
<protein>
    <recommendedName>
        <fullName evidence="1">Reverse transcriptase zinc-binding domain-containing protein</fullName>
    </recommendedName>
</protein>
<organism evidence="2 3">
    <name type="scientific">Brassica oleracea var. oleracea</name>
    <dbReference type="NCBI Taxonomy" id="109376"/>
    <lineage>
        <taxon>Eukaryota</taxon>
        <taxon>Viridiplantae</taxon>
        <taxon>Streptophyta</taxon>
        <taxon>Embryophyta</taxon>
        <taxon>Tracheophyta</taxon>
        <taxon>Spermatophyta</taxon>
        <taxon>Magnoliopsida</taxon>
        <taxon>eudicotyledons</taxon>
        <taxon>Gunneridae</taxon>
        <taxon>Pentapetalae</taxon>
        <taxon>rosids</taxon>
        <taxon>malvids</taxon>
        <taxon>Brassicales</taxon>
        <taxon>Brassicaceae</taxon>
        <taxon>Brassiceae</taxon>
        <taxon>Brassica</taxon>
    </lineage>
</organism>
<evidence type="ECO:0000313" key="2">
    <source>
        <dbReference type="EnsemblPlants" id="Bo2g156370.1"/>
    </source>
</evidence>
<dbReference type="eggNOG" id="KOG1075">
    <property type="taxonomic scope" value="Eukaryota"/>
</dbReference>
<reference evidence="2" key="2">
    <citation type="submission" date="2015-03" db="UniProtKB">
        <authorList>
            <consortium name="EnsemblPlants"/>
        </authorList>
    </citation>
    <scope>IDENTIFICATION</scope>
</reference>
<dbReference type="AlphaFoldDB" id="A0A0D3AXK1"/>
<evidence type="ECO:0000259" key="1">
    <source>
        <dbReference type="Pfam" id="PF13966"/>
    </source>
</evidence>